<dbReference type="Gene3D" id="1.10.1130.10">
    <property type="entry name" value="Flavocytochrome C3, Chain A"/>
    <property type="match status" value="1"/>
</dbReference>
<gene>
    <name evidence="2" type="ORF">ANTHELSMS3_03240</name>
</gene>
<dbReference type="InterPro" id="IPR038142">
    <property type="entry name" value="Cytochrome_P460_sp"/>
</dbReference>
<dbReference type="EMBL" id="CP022540">
    <property type="protein sequence ID" value="ASP21878.1"/>
    <property type="molecule type" value="Genomic_DNA"/>
</dbReference>
<feature type="chain" id="PRO_5012849780" evidence="1">
    <location>
        <begin position="22"/>
        <end position="996"/>
    </location>
</feature>
<name>A0A222E789_9RHOB</name>
<dbReference type="AlphaFoldDB" id="A0A222E789"/>
<reference evidence="2 3" key="1">
    <citation type="submission" date="2017-07" db="EMBL/GenBank/DDBJ databases">
        <title>Genome Sequence of Antarctobacter heliothermus Strain SMS3 Isolated from a culture of the Diatom Skeletonema marinoi.</title>
        <authorList>
            <person name="Topel M."/>
            <person name="Pinder M.I.M."/>
            <person name="Johansson O.N."/>
            <person name="Kourtchenko O."/>
            <person name="Godhe A."/>
            <person name="Clarke A.K."/>
        </authorList>
    </citation>
    <scope>NUCLEOTIDE SEQUENCE [LARGE SCALE GENOMIC DNA]</scope>
    <source>
        <strain evidence="2 3">SMS3</strain>
    </source>
</reference>
<dbReference type="KEGG" id="aht:ANTHELSMS3_03240"/>
<organism evidence="2 3">
    <name type="scientific">Antarctobacter heliothermus</name>
    <dbReference type="NCBI Taxonomy" id="74033"/>
    <lineage>
        <taxon>Bacteria</taxon>
        <taxon>Pseudomonadati</taxon>
        <taxon>Pseudomonadota</taxon>
        <taxon>Alphaproteobacteria</taxon>
        <taxon>Rhodobacterales</taxon>
        <taxon>Roseobacteraceae</taxon>
        <taxon>Antarctobacter</taxon>
    </lineage>
</organism>
<keyword evidence="3" id="KW-1185">Reference proteome</keyword>
<protein>
    <submittedName>
        <fullName evidence="2">Cytochrome P460</fullName>
    </submittedName>
</protein>
<proteinExistence type="predicted"/>
<evidence type="ECO:0000313" key="2">
    <source>
        <dbReference type="EMBL" id="ASP21878.1"/>
    </source>
</evidence>
<keyword evidence="1" id="KW-0732">Signal</keyword>
<dbReference type="Gene3D" id="3.50.70.20">
    <property type="entry name" value="Cytochrome P460"/>
    <property type="match status" value="1"/>
</dbReference>
<dbReference type="InterPro" id="IPR036280">
    <property type="entry name" value="Multihaem_cyt_sf"/>
</dbReference>
<dbReference type="RefSeq" id="WP_094035733.1">
    <property type="nucleotide sequence ID" value="NZ_CP022540.1"/>
</dbReference>
<evidence type="ECO:0000256" key="1">
    <source>
        <dbReference type="SAM" id="SignalP"/>
    </source>
</evidence>
<dbReference type="OrthoDB" id="9779283at2"/>
<accession>A0A222E789</accession>
<dbReference type="SUPFAM" id="SSF48695">
    <property type="entry name" value="Multiheme cytochromes"/>
    <property type="match status" value="1"/>
</dbReference>
<sequence length="996" mass="108296">MLRTRAAAALFVLISGGAAVAQVESTTLPLPSALPLLDYEAQLYPFIADRTFAKEGWTRDKSWRDTGPFVLDTSYGVHPAVRIYYSPEVLTWLEGGRTGAIPDGAIVVKEMASPPAARYVEYREMLAFMHPDDPAKVEAEMLEFLRTTGGLNWTVMVKDSALSHGGWFFASVGQSATVDSFDPPFTPPSGQAGDGMCMRCHASAAEELIYSSLDNVEGYPGEPLIFRVDESWRDMEGFPPGPFNLPAVQRPAMGASEATLIEDFFHNETALAKSNAKVAPSPVEINPIFAAMFPPTGGIDVPPGKVQTLPSEWLDHVPARPNDTQHFLTSDNCIGCHGGLGGPPSGTTMFLQTGPDYGDGYNISEYGEWRWSPMGLAGRDPIFFAQLESEFALLQAAGEGDLSSNLGTTCLSCHGAMGQRQLEIDAHANPDKGLDPNDFKVAYTLLHAPLTEAEEKAQKADGTYDYHAYGNLAREGISCTVCHHIAPPERAMGQPEYNKLDTYLMNGTTGVFRLNDADKLIGPFADVREKPMQNAMGITPVKDDYIKDSELCGACHTINLPNVDAPKDKPLEGYTVADQKVFNDAAKNGAAFLNTEYGVTFPQGLTDFQHSVEQATYIEWVNSIYSDKGTAQSCQDCHMKSDFQSVDGSLSVPAITTQIATIQDTKLPDVANLLPQEEVDVPFREGYRRHSFVGLNVFMVEMLRQFSAEMGMSRTDPMTYATNGAQLAIDTMVLQAREETADVTLDLTEGYGGLVANVDVTNKTGHRLPSGVGFRRAFLEVRAVGADGTTLWCSGCTNGAGVIVDPTGTPLKTEFLDVVPEGADMALYQPHYSVITDQTQVQIYEELTQNAERAFTTSFVHRVYHPKDNRLTPHGTLTPGTPEFIAKFGDSEVTAAFMKATMPEGRAASDPDFEPGSDGVEYRITLPEGTDPAKVTVTATLYSQAIPPYFLKQRFETAPDGPATQRLYYLASRLKTEGTAIENWKLATAAASATLQ</sequence>
<feature type="signal peptide" evidence="1">
    <location>
        <begin position="1"/>
        <end position="21"/>
    </location>
</feature>
<evidence type="ECO:0000313" key="3">
    <source>
        <dbReference type="Proteomes" id="UP000203589"/>
    </source>
</evidence>
<dbReference type="Proteomes" id="UP000203589">
    <property type="component" value="Chromosome"/>
</dbReference>